<sequence>MAVASTEHPPVSDEIVRERTENWLAFTRFVKIGTVGVVVLLALMALFLL</sequence>
<dbReference type="EMBL" id="CP029353">
    <property type="protein sequence ID" value="AWK86906.1"/>
    <property type="molecule type" value="Genomic_DNA"/>
</dbReference>
<reference evidence="4" key="1">
    <citation type="submission" date="2018-05" db="EMBL/GenBank/DDBJ databases">
        <title>Azospirillum thermophila sp. nov., a novel isolated from hot spring.</title>
        <authorList>
            <person name="Zhao Z."/>
        </authorList>
    </citation>
    <scope>NUCLEOTIDE SEQUENCE [LARGE SCALE GENOMIC DNA]</scope>
    <source>
        <strain evidence="4">CFH 70021</strain>
    </source>
</reference>
<dbReference type="AlphaFoldDB" id="A0A2S2CQZ3"/>
<keyword evidence="1" id="KW-0472">Membrane</keyword>
<keyword evidence="4" id="KW-1185">Reference proteome</keyword>
<dbReference type="OrthoDB" id="7307589at2"/>
<dbReference type="InterPro" id="IPR036596">
    <property type="entry name" value="Cyt-C_aa3_sf"/>
</dbReference>
<keyword evidence="1" id="KW-0812">Transmembrane</keyword>
<keyword evidence="1" id="KW-1133">Transmembrane helix</keyword>
<name>A0A2S2CQZ3_9PROT</name>
<feature type="domain" description="Cytochrome c oxidase subunit IV bacterial aa3 type" evidence="2">
    <location>
        <begin position="25"/>
        <end position="48"/>
    </location>
</feature>
<dbReference type="Pfam" id="PF07835">
    <property type="entry name" value="COX4_pro_2"/>
    <property type="match status" value="1"/>
</dbReference>
<organism evidence="3 4">
    <name type="scientific">Azospirillum thermophilum</name>
    <dbReference type="NCBI Taxonomy" id="2202148"/>
    <lineage>
        <taxon>Bacteria</taxon>
        <taxon>Pseudomonadati</taxon>
        <taxon>Pseudomonadota</taxon>
        <taxon>Alphaproteobacteria</taxon>
        <taxon>Rhodospirillales</taxon>
        <taxon>Azospirillaceae</taxon>
        <taxon>Azospirillum</taxon>
    </lineage>
</organism>
<evidence type="ECO:0000259" key="2">
    <source>
        <dbReference type="Pfam" id="PF07835"/>
    </source>
</evidence>
<accession>A0A2S2CQZ3</accession>
<feature type="transmembrane region" description="Helical" evidence="1">
    <location>
        <begin position="29"/>
        <end position="48"/>
    </location>
</feature>
<evidence type="ECO:0000256" key="1">
    <source>
        <dbReference type="SAM" id="Phobius"/>
    </source>
</evidence>
<dbReference type="RefSeq" id="WP_109327496.1">
    <property type="nucleotide sequence ID" value="NZ_CP029353.1"/>
</dbReference>
<protein>
    <recommendedName>
        <fullName evidence="2">Cytochrome c oxidase subunit IV bacterial aa3 type domain-containing protein</fullName>
    </recommendedName>
</protein>
<evidence type="ECO:0000313" key="3">
    <source>
        <dbReference type="EMBL" id="AWK86906.1"/>
    </source>
</evidence>
<gene>
    <name evidence="3" type="ORF">DEW08_12310</name>
</gene>
<evidence type="ECO:0000313" key="4">
    <source>
        <dbReference type="Proteomes" id="UP000245629"/>
    </source>
</evidence>
<dbReference type="Proteomes" id="UP000245629">
    <property type="component" value="Chromosome 2"/>
</dbReference>
<dbReference type="KEGG" id="azz:DEW08_12310"/>
<dbReference type="InterPro" id="IPR012422">
    <property type="entry name" value="Cyt_c_oxidase_su4_bac-aa3"/>
</dbReference>
<dbReference type="Gene3D" id="1.20.5.160">
    <property type="entry name" value="Bacterial aa3 type cytochrome c oxidase subunit IV"/>
    <property type="match status" value="1"/>
</dbReference>
<proteinExistence type="predicted"/>